<keyword evidence="1" id="KW-0808">Transferase</keyword>
<evidence type="ECO:0000256" key="1">
    <source>
        <dbReference type="ARBA" id="ARBA00022679"/>
    </source>
</evidence>
<dbReference type="OrthoDB" id="9812605at2"/>
<name>A0A5J5H2T1_9BACI</name>
<dbReference type="Gene3D" id="1.10.1070.20">
    <property type="match status" value="1"/>
</dbReference>
<evidence type="ECO:0000259" key="3">
    <source>
        <dbReference type="Pfam" id="PF07804"/>
    </source>
</evidence>
<proteinExistence type="predicted"/>
<reference evidence="4 5" key="1">
    <citation type="submission" date="2019-09" db="EMBL/GenBank/DDBJ databases">
        <title>Whole genome sequences of isolates from the Mars Exploration Rovers.</title>
        <authorList>
            <person name="Seuylemezian A."/>
            <person name="Vaishampayan P."/>
        </authorList>
    </citation>
    <scope>NUCLEOTIDE SEQUENCE [LARGE SCALE GENOMIC DNA]</scope>
    <source>
        <strain evidence="4 5">MER_TA_151</strain>
    </source>
</reference>
<dbReference type="InterPro" id="IPR012893">
    <property type="entry name" value="HipA-like_C"/>
</dbReference>
<sequence length="284" mass="32584">MIDTSLWKRDIKSQASGTRKKFWLFEPGKDPEHAEKYLFKIPTEGTGGHWAEFVASKVGAELGFHTAEAELAINEGIIGTISKNFRTKTEELYEGGDLFLAKFEEFDRHSLTYYELPYILELLNAYDLEKEFVAVPVFDALIANNDRHCDNWGVLSGSKGYRLAPIYDNGSSLGFNEINNKKQKMLTDNHMLEGFCNRGKPSIGLSGRKRPKHFELLSTLHNYMPQETAAAVTRLNKLNEGMLITIVEDISIDIMSELDKEWVVRLLMYRKEWIMNWYEGSVRV</sequence>
<dbReference type="Proteomes" id="UP000326671">
    <property type="component" value="Unassembled WGS sequence"/>
</dbReference>
<dbReference type="EMBL" id="VYKL01000048">
    <property type="protein sequence ID" value="KAA9013804.1"/>
    <property type="molecule type" value="Genomic_DNA"/>
</dbReference>
<feature type="domain" description="HipA-like C-terminal" evidence="3">
    <location>
        <begin position="15"/>
        <end position="175"/>
    </location>
</feature>
<evidence type="ECO:0000313" key="5">
    <source>
        <dbReference type="Proteomes" id="UP000326671"/>
    </source>
</evidence>
<dbReference type="RefSeq" id="WP_150442608.1">
    <property type="nucleotide sequence ID" value="NZ_VYKL01000048.1"/>
</dbReference>
<dbReference type="GO" id="GO:0016301">
    <property type="term" value="F:kinase activity"/>
    <property type="evidence" value="ECO:0007669"/>
    <property type="project" value="UniProtKB-KW"/>
</dbReference>
<protein>
    <submittedName>
        <fullName evidence="4">Toxin HipA</fullName>
    </submittedName>
</protein>
<dbReference type="Pfam" id="PF07804">
    <property type="entry name" value="HipA_C"/>
    <property type="match status" value="1"/>
</dbReference>
<evidence type="ECO:0000256" key="2">
    <source>
        <dbReference type="ARBA" id="ARBA00022777"/>
    </source>
</evidence>
<comment type="caution">
    <text evidence="4">The sequence shown here is derived from an EMBL/GenBank/DDBJ whole genome shotgun (WGS) entry which is preliminary data.</text>
</comment>
<gene>
    <name evidence="4" type="ORF">F4V44_24370</name>
</gene>
<organism evidence="4 5">
    <name type="scientific">Niallia endozanthoxylica</name>
    <dbReference type="NCBI Taxonomy" id="2036016"/>
    <lineage>
        <taxon>Bacteria</taxon>
        <taxon>Bacillati</taxon>
        <taxon>Bacillota</taxon>
        <taxon>Bacilli</taxon>
        <taxon>Bacillales</taxon>
        <taxon>Bacillaceae</taxon>
        <taxon>Niallia</taxon>
    </lineage>
</organism>
<keyword evidence="2" id="KW-0418">Kinase</keyword>
<keyword evidence="5" id="KW-1185">Reference proteome</keyword>
<dbReference type="AlphaFoldDB" id="A0A5J5H2T1"/>
<evidence type="ECO:0000313" key="4">
    <source>
        <dbReference type="EMBL" id="KAA9013804.1"/>
    </source>
</evidence>
<accession>A0A5J5H2T1</accession>